<keyword evidence="3" id="KW-1185">Reference proteome</keyword>
<keyword evidence="1" id="KW-0472">Membrane</keyword>
<dbReference type="AlphaFoldDB" id="A0A9Q0VYU0"/>
<keyword evidence="1" id="KW-0812">Transmembrane</keyword>
<proteinExistence type="predicted"/>
<evidence type="ECO:0000313" key="3">
    <source>
        <dbReference type="Proteomes" id="UP001151752"/>
    </source>
</evidence>
<accession>A0A9Q0VYU0</accession>
<dbReference type="EMBL" id="JAPFFM010000007">
    <property type="protein sequence ID" value="KAJ6757490.1"/>
    <property type="molecule type" value="Genomic_DNA"/>
</dbReference>
<reference evidence="2" key="1">
    <citation type="submission" date="2022-11" db="EMBL/GenBank/DDBJ databases">
        <authorList>
            <person name="Hyden B.L."/>
            <person name="Feng K."/>
            <person name="Yates T."/>
            <person name="Jawdy S."/>
            <person name="Smart L.B."/>
            <person name="Muchero W."/>
        </authorList>
    </citation>
    <scope>NUCLEOTIDE SEQUENCE</scope>
    <source>
        <tissue evidence="2">Shoot tip</tissue>
    </source>
</reference>
<keyword evidence="1" id="KW-1133">Transmembrane helix</keyword>
<feature type="transmembrane region" description="Helical" evidence="1">
    <location>
        <begin position="96"/>
        <end position="112"/>
    </location>
</feature>
<gene>
    <name evidence="2" type="ORF">OIU74_026698</name>
</gene>
<name>A0A9Q0VYU0_9ROSI</name>
<protein>
    <submittedName>
        <fullName evidence="2">Uncharacterized protein</fullName>
    </submittedName>
</protein>
<reference evidence="2" key="2">
    <citation type="journal article" date="2023" name="Int. J. Mol. Sci.">
        <title>De Novo Assembly and Annotation of 11 Diverse Shrub Willow (Salix) Genomes Reveals Novel Gene Organization in Sex-Linked Regions.</title>
        <authorList>
            <person name="Hyden B."/>
            <person name="Feng K."/>
            <person name="Yates T.B."/>
            <person name="Jawdy S."/>
            <person name="Cereghino C."/>
            <person name="Smart L.B."/>
            <person name="Muchero W."/>
        </authorList>
    </citation>
    <scope>NUCLEOTIDE SEQUENCE</scope>
    <source>
        <tissue evidence="2">Shoot tip</tissue>
    </source>
</reference>
<dbReference type="Proteomes" id="UP001151752">
    <property type="component" value="Chromosome 13"/>
</dbReference>
<evidence type="ECO:0000256" key="1">
    <source>
        <dbReference type="SAM" id="Phobius"/>
    </source>
</evidence>
<comment type="caution">
    <text evidence="2">The sequence shown here is derived from an EMBL/GenBank/DDBJ whole genome shotgun (WGS) entry which is preliminary data.</text>
</comment>
<organism evidence="2 3">
    <name type="scientific">Salix koriyanagi</name>
    <dbReference type="NCBI Taxonomy" id="2511006"/>
    <lineage>
        <taxon>Eukaryota</taxon>
        <taxon>Viridiplantae</taxon>
        <taxon>Streptophyta</taxon>
        <taxon>Embryophyta</taxon>
        <taxon>Tracheophyta</taxon>
        <taxon>Spermatophyta</taxon>
        <taxon>Magnoliopsida</taxon>
        <taxon>eudicotyledons</taxon>
        <taxon>Gunneridae</taxon>
        <taxon>Pentapetalae</taxon>
        <taxon>rosids</taxon>
        <taxon>fabids</taxon>
        <taxon>Malpighiales</taxon>
        <taxon>Salicaceae</taxon>
        <taxon>Saliceae</taxon>
        <taxon>Salix</taxon>
    </lineage>
</organism>
<evidence type="ECO:0000313" key="2">
    <source>
        <dbReference type="EMBL" id="KAJ6757490.1"/>
    </source>
</evidence>
<sequence>MIKMGNGIMLAQNYRSMGSIYITIKCKGSTKWDYSTSAFGTTFSFSGAALLPLSASFICLKISSFSLIAASIFSLTFSKFCLSLSMPLLFPFSLDFLFLLLFSFSFFFLLTFS</sequence>